<dbReference type="EMBL" id="CP000473">
    <property type="protein sequence ID" value="ABJ87881.1"/>
    <property type="molecule type" value="Genomic_DNA"/>
</dbReference>
<comment type="similarity">
    <text evidence="1">Belongs to the methylamine corrinoid protein family.</text>
</comment>
<dbReference type="GO" id="GO:0005829">
    <property type="term" value="C:cytosol"/>
    <property type="evidence" value="ECO:0007669"/>
    <property type="project" value="TreeGrafter"/>
</dbReference>
<dbReference type="InterPro" id="IPR036724">
    <property type="entry name" value="Cobalamin-bd_sf"/>
</dbReference>
<accession>Q01R39</accession>
<evidence type="ECO:0000256" key="1">
    <source>
        <dbReference type="ARBA" id="ARBA00010854"/>
    </source>
</evidence>
<evidence type="ECO:0000313" key="6">
    <source>
        <dbReference type="EMBL" id="ABJ87881.1"/>
    </source>
</evidence>
<dbReference type="GO" id="GO:0046653">
    <property type="term" value="P:tetrahydrofolate metabolic process"/>
    <property type="evidence" value="ECO:0007669"/>
    <property type="project" value="TreeGrafter"/>
</dbReference>
<evidence type="ECO:0000259" key="5">
    <source>
        <dbReference type="PROSITE" id="PS51337"/>
    </source>
</evidence>
<feature type="domain" description="B12-binding N-terminal" evidence="5">
    <location>
        <begin position="1"/>
        <end position="88"/>
    </location>
</feature>
<dbReference type="Pfam" id="PF02607">
    <property type="entry name" value="B12-binding_2"/>
    <property type="match status" value="1"/>
</dbReference>
<dbReference type="GO" id="GO:0050667">
    <property type="term" value="P:homocysteine metabolic process"/>
    <property type="evidence" value="ECO:0007669"/>
    <property type="project" value="TreeGrafter"/>
</dbReference>
<dbReference type="GO" id="GO:0046872">
    <property type="term" value="F:metal ion binding"/>
    <property type="evidence" value="ECO:0007669"/>
    <property type="project" value="UniProtKB-KW"/>
</dbReference>
<name>Q01R39_SOLUE</name>
<dbReference type="PROSITE" id="PS51332">
    <property type="entry name" value="B12_BINDING"/>
    <property type="match status" value="1"/>
</dbReference>
<protein>
    <submittedName>
        <fullName evidence="6">Cobalamin B12-binding domain protein</fullName>
    </submittedName>
</protein>
<evidence type="ECO:0000256" key="3">
    <source>
        <dbReference type="ARBA" id="ARBA00023285"/>
    </source>
</evidence>
<dbReference type="FunFam" id="3.40.50.280:FF:000003">
    <property type="entry name" value="Dimethylamine methyltransferase corrinoid protein"/>
    <property type="match status" value="1"/>
</dbReference>
<keyword evidence="2" id="KW-0479">Metal-binding</keyword>
<sequence>MPDLEKLHEAVIEGDWKGAAAMTRAAIADGVAPLTIVTGCLVPAMDEVGRRFEREEYFVPEMLISARAMKAAMEIVRPLLAAIGAESVGRVVIGTVKGDLHDIGKNLVSSMLEGGGFEVIDLGTDVEPERFIEAAVTNKAKLVALSALLTVTMPSMKTTLDAFRAAGLREKVKVMVGGAPVTQQYADAIGADGYGQSAGAAVALARKLMVV</sequence>
<dbReference type="PROSITE" id="PS51337">
    <property type="entry name" value="B12_BINDING_NTER"/>
    <property type="match status" value="1"/>
</dbReference>
<proteinExistence type="inferred from homology"/>
<dbReference type="SUPFAM" id="SSF52242">
    <property type="entry name" value="Cobalamin (vitamin B12)-binding domain"/>
    <property type="match status" value="1"/>
</dbReference>
<feature type="domain" description="B12-binding" evidence="4">
    <location>
        <begin position="88"/>
        <end position="211"/>
    </location>
</feature>
<dbReference type="CDD" id="cd02070">
    <property type="entry name" value="corrinoid_protein_B12-BD"/>
    <property type="match status" value="1"/>
</dbReference>
<evidence type="ECO:0000259" key="4">
    <source>
        <dbReference type="PROSITE" id="PS51332"/>
    </source>
</evidence>
<gene>
    <name evidence="6" type="ordered locus">Acid_6968</name>
</gene>
<keyword evidence="3" id="KW-0170">Cobalt</keyword>
<dbReference type="PANTHER" id="PTHR45833:SF1">
    <property type="entry name" value="METHIONINE SYNTHASE"/>
    <property type="match status" value="1"/>
</dbReference>
<dbReference type="Gene3D" id="3.40.50.280">
    <property type="entry name" value="Cobalamin-binding domain"/>
    <property type="match status" value="1"/>
</dbReference>
<dbReference type="OrthoDB" id="128810at2"/>
<dbReference type="InterPro" id="IPR006158">
    <property type="entry name" value="Cobalamin-bd"/>
</dbReference>
<dbReference type="KEGG" id="sus:Acid_6968"/>
<dbReference type="InterPro" id="IPR036594">
    <property type="entry name" value="Meth_synthase_dom"/>
</dbReference>
<dbReference type="eggNOG" id="COG5012">
    <property type="taxonomic scope" value="Bacteria"/>
</dbReference>
<reference evidence="6" key="1">
    <citation type="submission" date="2006-10" db="EMBL/GenBank/DDBJ databases">
        <title>Complete sequence of Solibacter usitatus Ellin6076.</title>
        <authorList>
            <consortium name="US DOE Joint Genome Institute"/>
            <person name="Copeland A."/>
            <person name="Lucas S."/>
            <person name="Lapidus A."/>
            <person name="Barry K."/>
            <person name="Detter J.C."/>
            <person name="Glavina del Rio T."/>
            <person name="Hammon N."/>
            <person name="Israni S."/>
            <person name="Dalin E."/>
            <person name="Tice H."/>
            <person name="Pitluck S."/>
            <person name="Thompson L.S."/>
            <person name="Brettin T."/>
            <person name="Bruce D."/>
            <person name="Han C."/>
            <person name="Tapia R."/>
            <person name="Gilna P."/>
            <person name="Schmutz J."/>
            <person name="Larimer F."/>
            <person name="Land M."/>
            <person name="Hauser L."/>
            <person name="Kyrpides N."/>
            <person name="Mikhailova N."/>
            <person name="Janssen P.H."/>
            <person name="Kuske C.R."/>
            <person name="Richardson P."/>
        </authorList>
    </citation>
    <scope>NUCLEOTIDE SEQUENCE</scope>
    <source>
        <strain evidence="6">Ellin6076</strain>
    </source>
</reference>
<dbReference type="GO" id="GO:0008705">
    <property type="term" value="F:methionine synthase activity"/>
    <property type="evidence" value="ECO:0007669"/>
    <property type="project" value="TreeGrafter"/>
</dbReference>
<dbReference type="SUPFAM" id="SSF47644">
    <property type="entry name" value="Methionine synthase domain"/>
    <property type="match status" value="1"/>
</dbReference>
<dbReference type="SMART" id="SM01018">
    <property type="entry name" value="B12-binding_2"/>
    <property type="match status" value="1"/>
</dbReference>
<dbReference type="STRING" id="234267.Acid_6968"/>
<dbReference type="InParanoid" id="Q01R39"/>
<dbReference type="InterPro" id="IPR050554">
    <property type="entry name" value="Met_Synthase/Corrinoid"/>
</dbReference>
<organism evidence="6">
    <name type="scientific">Solibacter usitatus (strain Ellin6076)</name>
    <dbReference type="NCBI Taxonomy" id="234267"/>
    <lineage>
        <taxon>Bacteria</taxon>
        <taxon>Pseudomonadati</taxon>
        <taxon>Acidobacteriota</taxon>
        <taxon>Terriglobia</taxon>
        <taxon>Bryobacterales</taxon>
        <taxon>Solibacteraceae</taxon>
        <taxon>Candidatus Solibacter</taxon>
    </lineage>
</organism>
<dbReference type="Pfam" id="PF02310">
    <property type="entry name" value="B12-binding"/>
    <property type="match status" value="1"/>
</dbReference>
<dbReference type="PANTHER" id="PTHR45833">
    <property type="entry name" value="METHIONINE SYNTHASE"/>
    <property type="match status" value="1"/>
</dbReference>
<dbReference type="AlphaFoldDB" id="Q01R39"/>
<dbReference type="GO" id="GO:0031419">
    <property type="term" value="F:cobalamin binding"/>
    <property type="evidence" value="ECO:0007669"/>
    <property type="project" value="InterPro"/>
</dbReference>
<evidence type="ECO:0000256" key="2">
    <source>
        <dbReference type="ARBA" id="ARBA00022723"/>
    </source>
</evidence>
<dbReference type="InterPro" id="IPR003759">
    <property type="entry name" value="Cbl-bd_cap"/>
</dbReference>
<dbReference type="HOGENOM" id="CLU_082102_2_0_0"/>
<dbReference type="Gene3D" id="1.10.1240.10">
    <property type="entry name" value="Methionine synthase domain"/>
    <property type="match status" value="1"/>
</dbReference>